<dbReference type="Proteomes" id="UP000523447">
    <property type="component" value="Unassembled WGS sequence"/>
</dbReference>
<evidence type="ECO:0000313" key="2">
    <source>
        <dbReference type="Proteomes" id="UP000523447"/>
    </source>
</evidence>
<keyword evidence="2" id="KW-1185">Reference proteome</keyword>
<dbReference type="InterPro" id="IPR036388">
    <property type="entry name" value="WH-like_DNA-bd_sf"/>
</dbReference>
<reference evidence="1 2" key="1">
    <citation type="submission" date="2020-04" db="EMBL/GenBank/DDBJ databases">
        <title>MicrobeNet Type strains.</title>
        <authorList>
            <person name="Nicholson A.C."/>
        </authorList>
    </citation>
    <scope>NUCLEOTIDE SEQUENCE [LARGE SCALE GENOMIC DNA]</scope>
    <source>
        <strain evidence="1 2">DSM 44445</strain>
    </source>
</reference>
<gene>
    <name evidence="1" type="ORF">HGA07_02715</name>
</gene>
<comment type="caution">
    <text evidence="1">The sequence shown here is derived from an EMBL/GenBank/DDBJ whole genome shotgun (WGS) entry which is preliminary data.</text>
</comment>
<sequence length="207" mass="22552">MTRAVGDLELLRVIGVKGRVRADVVAAGLGGDPAEVSARCADLVSEGLCADTPAGVRLTPAGRDRLAQLLIAERAEVDSAAVAAAYEEFCVVNAELKDIVTAWQMKDPGTPNDHGDADYDGRVLERLTDLHRRVRPLVERFGTLAPRLSRYRDRLDLAIERIEGGDHAWVARPIMDSYHTVWFELHEDLIGLCGLSRAEEAAAGRAE</sequence>
<accession>A0A7X6LTX9</accession>
<organism evidence="1 2">
    <name type="scientific">Nocardia veterana</name>
    <dbReference type="NCBI Taxonomy" id="132249"/>
    <lineage>
        <taxon>Bacteria</taxon>
        <taxon>Bacillati</taxon>
        <taxon>Actinomycetota</taxon>
        <taxon>Actinomycetes</taxon>
        <taxon>Mycobacteriales</taxon>
        <taxon>Nocardiaceae</taxon>
        <taxon>Nocardia</taxon>
    </lineage>
</organism>
<dbReference type="Gene3D" id="1.10.10.10">
    <property type="entry name" value="Winged helix-like DNA-binding domain superfamily/Winged helix DNA-binding domain"/>
    <property type="match status" value="1"/>
</dbReference>
<name>A0A7X6LTX9_9NOCA</name>
<evidence type="ECO:0000313" key="1">
    <source>
        <dbReference type="EMBL" id="NKY84536.1"/>
    </source>
</evidence>
<proteinExistence type="predicted"/>
<protein>
    <submittedName>
        <fullName evidence="1">Uncharacterized protein</fullName>
    </submittedName>
</protein>
<dbReference type="AlphaFoldDB" id="A0A7X6LTX9"/>
<dbReference type="EMBL" id="JAAXPE010000002">
    <property type="protein sequence ID" value="NKY84536.1"/>
    <property type="molecule type" value="Genomic_DNA"/>
</dbReference>